<accession>A0A1Q2D3Q3</accession>
<dbReference type="Pfam" id="PF13673">
    <property type="entry name" value="Acetyltransf_10"/>
    <property type="match status" value="1"/>
</dbReference>
<dbReference type="PANTHER" id="PTHR13355">
    <property type="entry name" value="GLUCOSAMINE 6-PHOSPHATE N-ACETYLTRANSFERASE"/>
    <property type="match status" value="1"/>
</dbReference>
<organism evidence="1 2">
    <name type="scientific">Vagococcus penaei</name>
    <dbReference type="NCBI Taxonomy" id="633807"/>
    <lineage>
        <taxon>Bacteria</taxon>
        <taxon>Bacillati</taxon>
        <taxon>Bacillota</taxon>
        <taxon>Bacilli</taxon>
        <taxon>Lactobacillales</taxon>
        <taxon>Enterococcaceae</taxon>
        <taxon>Vagococcus</taxon>
    </lineage>
</organism>
<dbReference type="EMBL" id="CP019609">
    <property type="protein sequence ID" value="AQP53010.1"/>
    <property type="molecule type" value="Genomic_DNA"/>
</dbReference>
<dbReference type="InterPro" id="IPR039143">
    <property type="entry name" value="GNPNAT1-like"/>
</dbReference>
<dbReference type="CDD" id="cd04301">
    <property type="entry name" value="NAT_SF"/>
    <property type="match status" value="1"/>
</dbReference>
<keyword evidence="2" id="KW-1185">Reference proteome</keyword>
<evidence type="ECO:0000313" key="2">
    <source>
        <dbReference type="Proteomes" id="UP000188246"/>
    </source>
</evidence>
<dbReference type="GO" id="GO:0008080">
    <property type="term" value="F:N-acetyltransferase activity"/>
    <property type="evidence" value="ECO:0007669"/>
    <property type="project" value="TreeGrafter"/>
</dbReference>
<dbReference type="RefSeq" id="WP_077275107.1">
    <property type="nucleotide sequence ID" value="NZ_CP019609.1"/>
</dbReference>
<dbReference type="OrthoDB" id="9796171at2"/>
<gene>
    <name evidence="1" type="ORF">BW732_01395</name>
</gene>
<dbReference type="Proteomes" id="UP000188246">
    <property type="component" value="Chromosome"/>
</dbReference>
<dbReference type="KEGG" id="vpi:BW732_01395"/>
<proteinExistence type="predicted"/>
<sequence length="144" mass="16265">MIMIKETKLANDAIHQDALTIRLAVFVAEQQVPIELEVEDEERCVHIVLYEDNVPMGTARMYEKAPGVYKVQRVAVLPAGRGKKFGEALMTYLADYVKNANGQELVLDAQLQALGFYEKLGYRAFGEVFDDAGIDHRHMSYLLD</sequence>
<dbReference type="InterPro" id="IPR000182">
    <property type="entry name" value="GNAT_dom"/>
</dbReference>
<dbReference type="AlphaFoldDB" id="A0A1Q2D3Q3"/>
<dbReference type="Gene3D" id="3.40.630.30">
    <property type="match status" value="1"/>
</dbReference>
<dbReference type="STRING" id="633807.BW732_01395"/>
<dbReference type="SUPFAM" id="SSF55729">
    <property type="entry name" value="Acyl-CoA N-acyltransferases (Nat)"/>
    <property type="match status" value="1"/>
</dbReference>
<dbReference type="InterPro" id="IPR016181">
    <property type="entry name" value="Acyl_CoA_acyltransferase"/>
</dbReference>
<reference evidence="1 2" key="1">
    <citation type="journal article" date="2010" name="Int. J. Syst. Evol. Microbiol.">
        <title>Vagococcus penaei sp. nov., isolated from spoilage microbiota of cooked shrimp (Penaeus vannamei).</title>
        <authorList>
            <person name="Jaffres E."/>
            <person name="Prevost H."/>
            <person name="Rossero A."/>
            <person name="Joffraud J.J."/>
            <person name="Dousset X."/>
        </authorList>
    </citation>
    <scope>NUCLEOTIDE SEQUENCE [LARGE SCALE GENOMIC DNA]</scope>
    <source>
        <strain evidence="1 2">CD276</strain>
    </source>
</reference>
<name>A0A1Q2D3Q3_9ENTE</name>
<dbReference type="PROSITE" id="PS51186">
    <property type="entry name" value="GNAT"/>
    <property type="match status" value="1"/>
</dbReference>
<evidence type="ECO:0000313" key="1">
    <source>
        <dbReference type="EMBL" id="AQP53010.1"/>
    </source>
</evidence>
<protein>
    <submittedName>
        <fullName evidence="1">Uncharacterized protein</fullName>
    </submittedName>
</protein>